<dbReference type="EMBL" id="PYJM01000006">
    <property type="protein sequence ID" value="PUA42511.1"/>
    <property type="molecule type" value="Genomic_DNA"/>
</dbReference>
<accession>A0A2T6GEE7</accession>
<reference evidence="1 3" key="1">
    <citation type="submission" date="2018-03" db="EMBL/GenBank/DDBJ databases">
        <title>Draft genome sequence of the plant growth promoting rhizobacterium Pseudomonas protegens strain BNJ-SS-45 isolated from wheat (Triticum aestivum) rhizosphere.</title>
        <authorList>
            <person name="Bajpai A."/>
            <person name="Shende K."/>
            <person name="Meena N."/>
            <person name="Upadhyayula S.R."/>
            <person name="Suravajhala P."/>
            <person name="Medicherla K.M."/>
            <person name="Johri B.N."/>
        </authorList>
    </citation>
    <scope>NUCLEOTIDE SEQUENCE [LARGE SCALE GENOMIC DNA]</scope>
    <source>
        <strain evidence="1 3">BNJ-SS-45</strain>
    </source>
</reference>
<dbReference type="RefSeq" id="WP_060836990.1">
    <property type="nucleotide sequence ID" value="NZ_CP060201.1"/>
</dbReference>
<evidence type="ECO:0000313" key="4">
    <source>
        <dbReference type="Proteomes" id="UP000515277"/>
    </source>
</evidence>
<name>A0A2T6GEE7_9PSED</name>
<dbReference type="Proteomes" id="UP000244178">
    <property type="component" value="Unassembled WGS sequence"/>
</dbReference>
<sequence length="86" mass="9328">MSEFTPLQSNLTPTPVLYLNPAAPPADLYGCAVQRIKATRDLMHSLNCLSIKGVADQDLSHVANAAHLLLQDGCDVLDALQWRIEG</sequence>
<proteinExistence type="predicted"/>
<protein>
    <recommendedName>
        <fullName evidence="5">Short-chain dehydrogenase</fullName>
    </recommendedName>
</protein>
<evidence type="ECO:0000313" key="1">
    <source>
        <dbReference type="EMBL" id="PUA42511.1"/>
    </source>
</evidence>
<evidence type="ECO:0008006" key="5">
    <source>
        <dbReference type="Google" id="ProtNLM"/>
    </source>
</evidence>
<gene>
    <name evidence="1" type="ORF">C5U62_24305</name>
    <name evidence="2" type="ORF">GGI48_13780</name>
</gene>
<reference evidence="2" key="3">
    <citation type="journal article" date="2020" name="Mol. Plant Microbe Interact.">
        <title>Complete genome sequences of four natural Pseudomonas isolates that catabolize a wide range of aromatic compounds relevant to lignin valorization.</title>
        <authorList>
            <person name="Hatmaker E.A."/>
            <person name="Presle G."/>
            <person name="Cannon O."/>
            <person name="Guss A.M."/>
            <person name="Elkins J.G."/>
        </authorList>
    </citation>
    <scope>NUCLEOTIDE SEQUENCE</scope>
    <source>
        <strain evidence="2">H1F5C</strain>
    </source>
</reference>
<dbReference type="Proteomes" id="UP000515277">
    <property type="component" value="Chromosome"/>
</dbReference>
<evidence type="ECO:0000313" key="2">
    <source>
        <dbReference type="EMBL" id="QNH80184.1"/>
    </source>
</evidence>
<reference evidence="4" key="2">
    <citation type="journal article" date="2020" name="Microbiol. Resour. Announc.">
        <title>Complete genome sequences of four natural Pseudomonas isolates that catabolize a wide range of aromatic compounds relevant to lignin valorization.</title>
        <authorList>
            <person name="Hatmaker E.A."/>
            <person name="Presley G."/>
            <person name="Cannon O."/>
            <person name="Guss A.M."/>
            <person name="Elkins J.G."/>
        </authorList>
    </citation>
    <scope>NUCLEOTIDE SEQUENCE [LARGE SCALE GENOMIC DNA]</scope>
    <source>
        <strain evidence="4">H1F5C</strain>
    </source>
</reference>
<dbReference type="AlphaFoldDB" id="A0A2T6GEE7"/>
<organism evidence="1 3">
    <name type="scientific">Pseudomonas protegens</name>
    <dbReference type="NCBI Taxonomy" id="380021"/>
    <lineage>
        <taxon>Bacteria</taxon>
        <taxon>Pseudomonadati</taxon>
        <taxon>Pseudomonadota</taxon>
        <taxon>Gammaproteobacteria</taxon>
        <taxon>Pseudomonadales</taxon>
        <taxon>Pseudomonadaceae</taxon>
        <taxon>Pseudomonas</taxon>
    </lineage>
</organism>
<dbReference type="OrthoDB" id="6909516at2"/>
<evidence type="ECO:0000313" key="3">
    <source>
        <dbReference type="Proteomes" id="UP000244178"/>
    </source>
</evidence>
<dbReference type="EMBL" id="CP060201">
    <property type="protein sequence ID" value="QNH80184.1"/>
    <property type="molecule type" value="Genomic_DNA"/>
</dbReference>